<dbReference type="InParanoid" id="F4NRQ8"/>
<evidence type="ECO:0000256" key="1">
    <source>
        <dbReference type="ARBA" id="ARBA00022723"/>
    </source>
</evidence>
<evidence type="ECO:0000256" key="4">
    <source>
        <dbReference type="PROSITE-ProRule" id="PRU00091"/>
    </source>
</evidence>
<dbReference type="Gene3D" id="3.30.40.10">
    <property type="entry name" value="Zinc/RING finger domain, C3HC4 (zinc finger)"/>
    <property type="match status" value="1"/>
</dbReference>
<evidence type="ECO:0000259" key="6">
    <source>
        <dbReference type="PROSITE" id="PS50178"/>
    </source>
</evidence>
<evidence type="ECO:0000256" key="2">
    <source>
        <dbReference type="ARBA" id="ARBA00022771"/>
    </source>
</evidence>
<dbReference type="RefSeq" id="XP_006675432.1">
    <property type="nucleotide sequence ID" value="XM_006675369.1"/>
</dbReference>
<dbReference type="STRING" id="684364.F4NRQ8"/>
<dbReference type="PANTHER" id="PTHR46977">
    <property type="entry name" value="PROTEIN FREE1"/>
    <property type="match status" value="1"/>
</dbReference>
<dbReference type="InterPro" id="IPR013083">
    <property type="entry name" value="Znf_RING/FYVE/PHD"/>
</dbReference>
<dbReference type="InterPro" id="IPR017455">
    <property type="entry name" value="Znf_FYVE-rel"/>
</dbReference>
<keyword evidence="1" id="KW-0479">Metal-binding</keyword>
<feature type="region of interest" description="Disordered" evidence="5">
    <location>
        <begin position="246"/>
        <end position="270"/>
    </location>
</feature>
<dbReference type="InterPro" id="IPR000306">
    <property type="entry name" value="Znf_FYVE"/>
</dbReference>
<dbReference type="CDD" id="cd15760">
    <property type="entry name" value="FYVE_scVPS27p_like"/>
    <property type="match status" value="1"/>
</dbReference>
<dbReference type="InterPro" id="IPR011011">
    <property type="entry name" value="Znf_FYVE_PHD"/>
</dbReference>
<dbReference type="GO" id="GO:0043130">
    <property type="term" value="F:ubiquitin binding"/>
    <property type="evidence" value="ECO:0000318"/>
    <property type="project" value="GO_Central"/>
</dbReference>
<feature type="region of interest" description="Disordered" evidence="5">
    <location>
        <begin position="51"/>
        <end position="83"/>
    </location>
</feature>
<dbReference type="GO" id="GO:0031902">
    <property type="term" value="C:late endosome membrane"/>
    <property type="evidence" value="ECO:0000318"/>
    <property type="project" value="GO_Central"/>
</dbReference>
<proteinExistence type="predicted"/>
<sequence length="1353" mass="151606">MATTTTIELMIPPIPQTPEPTQPGTAIRLSLRDQNPALWEPSERLNYRYRQQQQSEAAMGPDERTPRALHFPQRPYQNQRSPRLDGLQTAGIRSHTPVMINVSTQTAIRPSGEYYHGYYINAHDGGPSEYLKYTYGLTQAEIRQAREPKLIGTTPWVWQLEEVSLDALDRRKQFLADNPTEGYVARTPVYSPYAEDARLMWNRCTLGLAPKQSHSELVAEALNIELSKASGTWAESKDVFRKNKTTGRIRGPSAVPTGSDRRFVSSTDPLPPKKVPKAVVHYRPVGTACSRTVDDIIRRSGVEDTFDIALRKQLLANYNKAVEDVDPLMYQKAIPIKAYYTSCKPSLACAQPFLKHSDRNVQKSATIDSPSAVSGQLSCGKRKDEEMPSLELHAVTIQQTDTPTTRGGVTGPKAESAATESVMNTVVGASSTQQPKPLSLFMLSHPGVYSKKRAAAMIQTAEEINRFGRELAEEVEREKYEISRLMKPRERGRRQPLADLVESPSKPVQPLSLLCHDQDCQLPSLHQSMPDSILALPTGPAINTTQVSTLTTNILLQSDSNRMISSTRFTTIDSTRTDYPLSDNVTQVSDLPQKPKPCSGTSVSISPAVAILVTAALNSYLPDHIPPSTQSKQTIAQQQTLDNTTRIDDRNLLRSYHRPPTLLSLLPTLPESHISKKSDCASAQQSVTPTARVHLFSRVNPTAITSDATASDMAIGPSTPDTGSAKLGRRCYEKSSQTSHFQHVYQDQHKQPILKHTVSKTSNTRASHAHVPRCHASVSKQAVHFGNVYVATIVPFNQNYHALDDNGSLNHNSPSVVPLDDYKIATQKNLKNSKVVVSQETKKACEARLRASFFTKYFVGGPEVDTITQTMLDTPLSNESSMTRTEIMHAHLQRSQPAPIQIQWGESDARRKLQEHYVQATKENHHVQEKLERQRLIAAQFQSPPTAPLQRPIQHTTNNLASDTAAIQNLHPMLNAQNNQPLNAPLYVYRNEPLQHVADIPQAVGNSTMNIQQPRSDVAHPDMMGKTCAYHPPPILQHKHHHNHGQHIDQHQNHCPALQWSSLVSPMQVLFSNQDVPYMSSSKGKRRQVLHHHDTHSANYSPVKVVRDGFGNADRRNSARSYTVADSIKCLAAAIMAQEQNKKANCDFFRLPTKSSILHVEHYQNMLTPREINDRYFNGNSIESQFEAMGEFDPRLRCSNSNISPNQKNLPRWYTVPDCQEEIEFEDGELDASSDISREFMEVAREPVVQPITFNLPLRLFSLVFRRQSVANIERNWTHWKDDCSSNKCHMCSSRFTLFIRRHHCRICGHLFCNTCTLYRAPVNKNGGYDQLGEQVRVCSTCHSNLCQTDGAE</sequence>
<dbReference type="InterPro" id="IPR045893">
    <property type="entry name" value="FREE1"/>
</dbReference>
<organism evidence="7 8">
    <name type="scientific">Batrachochytrium dendrobatidis (strain JAM81 / FGSC 10211)</name>
    <name type="common">Frog chytrid fungus</name>
    <dbReference type="NCBI Taxonomy" id="684364"/>
    <lineage>
        <taxon>Eukaryota</taxon>
        <taxon>Fungi</taxon>
        <taxon>Fungi incertae sedis</taxon>
        <taxon>Chytridiomycota</taxon>
        <taxon>Chytridiomycota incertae sedis</taxon>
        <taxon>Chytridiomycetes</taxon>
        <taxon>Rhizophydiales</taxon>
        <taxon>Rhizophydiales incertae sedis</taxon>
        <taxon>Batrachochytrium</taxon>
    </lineage>
</organism>
<dbReference type="PANTHER" id="PTHR46977:SF1">
    <property type="entry name" value="PROTEIN FREE1"/>
    <property type="match status" value="1"/>
</dbReference>
<dbReference type="HOGENOM" id="CLU_257524_0_0_1"/>
<accession>F4NRQ8</accession>
<gene>
    <name evidence="7" type="ORF">BATDEDRAFT_21978</name>
</gene>
<dbReference type="GO" id="GO:0008270">
    <property type="term" value="F:zinc ion binding"/>
    <property type="evidence" value="ECO:0007669"/>
    <property type="project" value="UniProtKB-KW"/>
</dbReference>
<reference evidence="7 8" key="1">
    <citation type="submission" date="2009-12" db="EMBL/GenBank/DDBJ databases">
        <title>The draft genome of Batrachochytrium dendrobatidis.</title>
        <authorList>
            <consortium name="US DOE Joint Genome Institute (JGI-PGF)"/>
            <person name="Kuo A."/>
            <person name="Salamov A."/>
            <person name="Schmutz J."/>
            <person name="Lucas S."/>
            <person name="Pitluck S."/>
            <person name="Rosenblum E."/>
            <person name="Stajich J."/>
            <person name="Eisen M."/>
            <person name="Grigoriev I.V."/>
        </authorList>
    </citation>
    <scope>NUCLEOTIDE SEQUENCE [LARGE SCALE GENOMIC DNA]</scope>
    <source>
        <strain evidence="8">JAM81 / FGSC 10211</strain>
    </source>
</reference>
<dbReference type="SUPFAM" id="SSF57903">
    <property type="entry name" value="FYVE/PHD zinc finger"/>
    <property type="match status" value="1"/>
</dbReference>
<dbReference type="FunFam" id="3.30.40.10:FF:000925">
    <property type="entry name" value="Zinc finger protein, putative"/>
    <property type="match status" value="1"/>
</dbReference>
<evidence type="ECO:0000256" key="3">
    <source>
        <dbReference type="ARBA" id="ARBA00022833"/>
    </source>
</evidence>
<name>F4NRQ8_BATDJ</name>
<dbReference type="GO" id="GO:0000813">
    <property type="term" value="C:ESCRT I complex"/>
    <property type="evidence" value="ECO:0000318"/>
    <property type="project" value="GO_Central"/>
</dbReference>
<dbReference type="OrthoDB" id="660555at2759"/>
<evidence type="ECO:0000256" key="5">
    <source>
        <dbReference type="SAM" id="MobiDB-lite"/>
    </source>
</evidence>
<dbReference type="Proteomes" id="UP000007241">
    <property type="component" value="Unassembled WGS sequence"/>
</dbReference>
<feature type="domain" description="FYVE-type" evidence="6">
    <location>
        <begin position="1283"/>
        <end position="1347"/>
    </location>
</feature>
<dbReference type="GO" id="GO:0070676">
    <property type="term" value="P:intralumenal vesicle formation"/>
    <property type="evidence" value="ECO:0000318"/>
    <property type="project" value="GO_Central"/>
</dbReference>
<protein>
    <recommendedName>
        <fullName evidence="6">FYVE-type domain-containing protein</fullName>
    </recommendedName>
</protein>
<dbReference type="EMBL" id="GL882879">
    <property type="protein sequence ID" value="EGF84172.1"/>
    <property type="molecule type" value="Genomic_DNA"/>
</dbReference>
<evidence type="ECO:0000313" key="8">
    <source>
        <dbReference type="Proteomes" id="UP000007241"/>
    </source>
</evidence>
<keyword evidence="8" id="KW-1185">Reference proteome</keyword>
<dbReference type="GeneID" id="18237802"/>
<keyword evidence="3" id="KW-0862">Zinc</keyword>
<dbReference type="PROSITE" id="PS50178">
    <property type="entry name" value="ZF_FYVE"/>
    <property type="match status" value="1"/>
</dbReference>
<evidence type="ECO:0000313" key="7">
    <source>
        <dbReference type="EMBL" id="EGF84172.1"/>
    </source>
</evidence>
<dbReference type="Pfam" id="PF01363">
    <property type="entry name" value="FYVE"/>
    <property type="match status" value="1"/>
</dbReference>
<dbReference type="SMART" id="SM00064">
    <property type="entry name" value="FYVE"/>
    <property type="match status" value="1"/>
</dbReference>
<keyword evidence="2 4" id="KW-0863">Zinc-finger</keyword>
<dbReference type="GO" id="GO:0036258">
    <property type="term" value="P:multivesicular body assembly"/>
    <property type="evidence" value="ECO:0000318"/>
    <property type="project" value="GO_Central"/>
</dbReference>